<evidence type="ECO:0000313" key="2">
    <source>
        <dbReference type="EMBL" id="KAK7099361.1"/>
    </source>
</evidence>
<dbReference type="AlphaFoldDB" id="A0AAN9G8N4"/>
<reference evidence="2 3" key="1">
    <citation type="submission" date="2024-02" db="EMBL/GenBank/DDBJ databases">
        <title>Chromosome-scale genome assembly of the rough periwinkle Littorina saxatilis.</title>
        <authorList>
            <person name="De Jode A."/>
            <person name="Faria R."/>
            <person name="Formenti G."/>
            <person name="Sims Y."/>
            <person name="Smith T.P."/>
            <person name="Tracey A."/>
            <person name="Wood J.M.D."/>
            <person name="Zagrodzka Z.B."/>
            <person name="Johannesson K."/>
            <person name="Butlin R.K."/>
            <person name="Leder E.H."/>
        </authorList>
    </citation>
    <scope>NUCLEOTIDE SEQUENCE [LARGE SCALE GENOMIC DNA]</scope>
    <source>
        <strain evidence="2">Snail1</strain>
        <tissue evidence="2">Muscle</tissue>
    </source>
</reference>
<comment type="caution">
    <text evidence="2">The sequence shown here is derived from an EMBL/GenBank/DDBJ whole genome shotgun (WGS) entry which is preliminary data.</text>
</comment>
<accession>A0AAN9G8N4</accession>
<feature type="domain" description="Apple" evidence="1">
    <location>
        <begin position="19"/>
        <end position="109"/>
    </location>
</feature>
<protein>
    <recommendedName>
        <fullName evidence="1">Apple domain-containing protein</fullName>
    </recommendedName>
</protein>
<gene>
    <name evidence="2" type="ORF">V1264_003509</name>
</gene>
<proteinExistence type="predicted"/>
<evidence type="ECO:0000259" key="1">
    <source>
        <dbReference type="PROSITE" id="PS50948"/>
    </source>
</evidence>
<evidence type="ECO:0000313" key="3">
    <source>
        <dbReference type="Proteomes" id="UP001374579"/>
    </source>
</evidence>
<dbReference type="InterPro" id="IPR003609">
    <property type="entry name" value="Pan_app"/>
</dbReference>
<dbReference type="EMBL" id="JBAMIC010000012">
    <property type="protein sequence ID" value="KAK7099361.1"/>
    <property type="molecule type" value="Genomic_DNA"/>
</dbReference>
<keyword evidence="3" id="KW-1185">Reference proteome</keyword>
<sequence length="113" mass="12538">MGQLVWKTWKCNQEYAVVCEYEQGICTYEALLDKTMTSQANATARGYVNDVTTCWDLCLGLRVGDQECIAAVFNELRGDCEMFLGDQILEESSAAVSDDAGSTLLLRRCFSGE</sequence>
<dbReference type="Proteomes" id="UP001374579">
    <property type="component" value="Unassembled WGS sequence"/>
</dbReference>
<name>A0AAN9G8N4_9CAEN</name>
<dbReference type="PROSITE" id="PS50948">
    <property type="entry name" value="PAN"/>
    <property type="match status" value="1"/>
</dbReference>
<organism evidence="2 3">
    <name type="scientific">Littorina saxatilis</name>
    <dbReference type="NCBI Taxonomy" id="31220"/>
    <lineage>
        <taxon>Eukaryota</taxon>
        <taxon>Metazoa</taxon>
        <taxon>Spiralia</taxon>
        <taxon>Lophotrochozoa</taxon>
        <taxon>Mollusca</taxon>
        <taxon>Gastropoda</taxon>
        <taxon>Caenogastropoda</taxon>
        <taxon>Littorinimorpha</taxon>
        <taxon>Littorinoidea</taxon>
        <taxon>Littorinidae</taxon>
        <taxon>Littorina</taxon>
    </lineage>
</organism>